<dbReference type="InterPro" id="IPR045384">
    <property type="entry name" value="DUF6527"/>
</dbReference>
<gene>
    <name evidence="1" type="ORF">JMN32_08795</name>
</gene>
<dbReference type="EMBL" id="JAEUGD010000027">
    <property type="protein sequence ID" value="MBL6446403.1"/>
    <property type="molecule type" value="Genomic_DNA"/>
</dbReference>
<sequence length="120" mass="14325">MLRLFIRIWKHLFKKETYKIRKIDDLPDILDDQTIYLVEDWAISFVCPCGCREVIHLNAIESVFPRWTHTIGDSKRIDIYPSIHRTVGCKSHFWVKNGKINWCKDSPNKVMKATYYSSYK</sequence>
<dbReference type="AlphaFoldDB" id="A0A937KDN1"/>
<reference evidence="1" key="1">
    <citation type="submission" date="2021-01" db="EMBL/GenBank/DDBJ databases">
        <title>Fulvivirga kasyanovii gen. nov., sp nov., a novel member of the phylum Bacteroidetes isolated from seawater in a mussel farm.</title>
        <authorList>
            <person name="Zhao L.-H."/>
            <person name="Wang Z.-J."/>
        </authorList>
    </citation>
    <scope>NUCLEOTIDE SEQUENCE</scope>
    <source>
        <strain evidence="1">29W222</strain>
    </source>
</reference>
<evidence type="ECO:0000313" key="1">
    <source>
        <dbReference type="EMBL" id="MBL6446403.1"/>
    </source>
</evidence>
<keyword evidence="2" id="KW-1185">Reference proteome</keyword>
<accession>A0A937KDN1</accession>
<dbReference type="RefSeq" id="WP_202855949.1">
    <property type="nucleotide sequence ID" value="NZ_JAEUGD010000027.1"/>
</dbReference>
<comment type="caution">
    <text evidence="1">The sequence shown here is derived from an EMBL/GenBank/DDBJ whole genome shotgun (WGS) entry which is preliminary data.</text>
</comment>
<organism evidence="1 2">
    <name type="scientific">Fulvivirga marina</name>
    <dbReference type="NCBI Taxonomy" id="2494733"/>
    <lineage>
        <taxon>Bacteria</taxon>
        <taxon>Pseudomonadati</taxon>
        <taxon>Bacteroidota</taxon>
        <taxon>Cytophagia</taxon>
        <taxon>Cytophagales</taxon>
        <taxon>Fulvivirgaceae</taxon>
        <taxon>Fulvivirga</taxon>
    </lineage>
</organism>
<evidence type="ECO:0000313" key="2">
    <source>
        <dbReference type="Proteomes" id="UP000614216"/>
    </source>
</evidence>
<protein>
    <submittedName>
        <fullName evidence="1">Uncharacterized protein</fullName>
    </submittedName>
</protein>
<dbReference type="Pfam" id="PF20137">
    <property type="entry name" value="BubE"/>
    <property type="match status" value="1"/>
</dbReference>
<name>A0A937KDN1_9BACT</name>
<proteinExistence type="predicted"/>
<dbReference type="Proteomes" id="UP000614216">
    <property type="component" value="Unassembled WGS sequence"/>
</dbReference>